<evidence type="ECO:0000313" key="2">
    <source>
        <dbReference type="Proteomes" id="UP000722791"/>
    </source>
</evidence>
<name>A0A8J4LXR5_9CHLO</name>
<organism evidence="1 2">
    <name type="scientific">Volvox reticuliferus</name>
    <dbReference type="NCBI Taxonomy" id="1737510"/>
    <lineage>
        <taxon>Eukaryota</taxon>
        <taxon>Viridiplantae</taxon>
        <taxon>Chlorophyta</taxon>
        <taxon>core chlorophytes</taxon>
        <taxon>Chlorophyceae</taxon>
        <taxon>CS clade</taxon>
        <taxon>Chlamydomonadales</taxon>
        <taxon>Volvocaceae</taxon>
        <taxon>Volvox</taxon>
    </lineage>
</organism>
<sequence>MLAYAGRGGLLRQRLATPFDIMKRVCFTTDETRKDVCEGDLDKSSLEERKRRSIQTYLEQQLCVSDPDYGTLAVLLQHHGVVVRGGKAEALRLMEALAAWKLGKWEPPEEKPRNASGNGD</sequence>
<gene>
    <name evidence="1" type="ORF">Vretimale_16845</name>
</gene>
<proteinExistence type="predicted"/>
<reference evidence="1" key="1">
    <citation type="journal article" date="2021" name="Proc. Natl. Acad. Sci. U.S.A.">
        <title>Three genomes in the algal genus Volvox reveal the fate of a haploid sex-determining region after a transition to homothallism.</title>
        <authorList>
            <person name="Yamamoto K."/>
            <person name="Hamaji T."/>
            <person name="Kawai-Toyooka H."/>
            <person name="Matsuzaki R."/>
            <person name="Takahashi F."/>
            <person name="Nishimura Y."/>
            <person name="Kawachi M."/>
            <person name="Noguchi H."/>
            <person name="Minakuchi Y."/>
            <person name="Umen J.G."/>
            <person name="Toyoda A."/>
            <person name="Nozaki H."/>
        </authorList>
    </citation>
    <scope>NUCLEOTIDE SEQUENCE</scope>
    <source>
        <strain evidence="1">NIES-3785</strain>
    </source>
</reference>
<evidence type="ECO:0000313" key="1">
    <source>
        <dbReference type="EMBL" id="GIM13780.1"/>
    </source>
</evidence>
<accession>A0A8J4LXR5</accession>
<comment type="caution">
    <text evidence="1">The sequence shown here is derived from an EMBL/GenBank/DDBJ whole genome shotgun (WGS) entry which is preliminary data.</text>
</comment>
<protein>
    <submittedName>
        <fullName evidence="1">Uncharacterized protein</fullName>
    </submittedName>
</protein>
<dbReference type="EMBL" id="BNCQ01000051">
    <property type="protein sequence ID" value="GIM13780.1"/>
    <property type="molecule type" value="Genomic_DNA"/>
</dbReference>
<dbReference type="AlphaFoldDB" id="A0A8J4LXR5"/>
<dbReference type="Proteomes" id="UP000722791">
    <property type="component" value="Unassembled WGS sequence"/>
</dbReference>